<comment type="caution">
    <text evidence="8">The sequence shown here is derived from an EMBL/GenBank/DDBJ whole genome shotgun (WGS) entry which is preliminary data.</text>
</comment>
<keyword evidence="4 7" id="KW-0812">Transmembrane</keyword>
<evidence type="ECO:0000313" key="9">
    <source>
        <dbReference type="Proteomes" id="UP000760545"/>
    </source>
</evidence>
<keyword evidence="9" id="KW-1185">Reference proteome</keyword>
<organism evidence="8 9">
    <name type="scientific">Tamlana crocina</name>
    <dbReference type="NCBI Taxonomy" id="393006"/>
    <lineage>
        <taxon>Bacteria</taxon>
        <taxon>Pseudomonadati</taxon>
        <taxon>Bacteroidota</taxon>
        <taxon>Flavobacteriia</taxon>
        <taxon>Flavobacteriales</taxon>
        <taxon>Flavobacteriaceae</taxon>
        <taxon>Tamlana</taxon>
    </lineage>
</organism>
<keyword evidence="6 7" id="KW-0472">Membrane</keyword>
<dbReference type="PANTHER" id="PTHR33452:SF1">
    <property type="entry name" value="INNER MEMBRANE PROTEIN YPHA-RELATED"/>
    <property type="match status" value="1"/>
</dbReference>
<keyword evidence="5 7" id="KW-1133">Transmembrane helix</keyword>
<comment type="similarity">
    <text evidence="2">Belongs to the DoxX family.</text>
</comment>
<dbReference type="Pfam" id="PF07681">
    <property type="entry name" value="DoxX"/>
    <property type="match status" value="1"/>
</dbReference>
<evidence type="ECO:0000256" key="1">
    <source>
        <dbReference type="ARBA" id="ARBA00004651"/>
    </source>
</evidence>
<evidence type="ECO:0000313" key="8">
    <source>
        <dbReference type="EMBL" id="NJX15394.1"/>
    </source>
</evidence>
<dbReference type="Proteomes" id="UP000760545">
    <property type="component" value="Unassembled WGS sequence"/>
</dbReference>
<comment type="subcellular location">
    <subcellularLocation>
        <location evidence="1">Cell membrane</location>
        <topology evidence="1">Multi-pass membrane protein</topology>
    </subcellularLocation>
</comment>
<evidence type="ECO:0000256" key="6">
    <source>
        <dbReference type="ARBA" id="ARBA00023136"/>
    </source>
</evidence>
<keyword evidence="3" id="KW-1003">Cell membrane</keyword>
<evidence type="ECO:0000256" key="7">
    <source>
        <dbReference type="SAM" id="Phobius"/>
    </source>
</evidence>
<dbReference type="InterPro" id="IPR032808">
    <property type="entry name" value="DoxX"/>
</dbReference>
<reference evidence="8 9" key="1">
    <citation type="submission" date="2020-03" db="EMBL/GenBank/DDBJ databases">
        <title>Tamlana sp. nov, isolated from XXX.</title>
        <authorList>
            <person name="Cao W.R."/>
        </authorList>
    </citation>
    <scope>NUCLEOTIDE SEQUENCE [LARGE SCALE GENOMIC DNA]</scope>
    <source>
        <strain evidence="8 9">HST1-43</strain>
    </source>
</reference>
<feature type="transmembrane region" description="Helical" evidence="7">
    <location>
        <begin position="105"/>
        <end position="125"/>
    </location>
</feature>
<evidence type="ECO:0000256" key="5">
    <source>
        <dbReference type="ARBA" id="ARBA00022989"/>
    </source>
</evidence>
<feature type="transmembrane region" description="Helical" evidence="7">
    <location>
        <begin position="12"/>
        <end position="31"/>
    </location>
</feature>
<dbReference type="InterPro" id="IPR051907">
    <property type="entry name" value="DoxX-like_oxidoreductase"/>
</dbReference>
<name>A0ABX1DCM1_9FLAO</name>
<evidence type="ECO:0000256" key="2">
    <source>
        <dbReference type="ARBA" id="ARBA00006679"/>
    </source>
</evidence>
<protein>
    <submittedName>
        <fullName evidence="8">DoxX family protein</fullName>
    </submittedName>
</protein>
<dbReference type="PANTHER" id="PTHR33452">
    <property type="entry name" value="OXIDOREDUCTASE CATD-RELATED"/>
    <property type="match status" value="1"/>
</dbReference>
<sequence length="133" mass="14463">MALNLIKKPTDLGLLILRVGFSGMMLSHGIPKINMFFQSPIKFADPIGLGETTSLILTLIGEVLAPILVLVGFKTKWATIPVIITMLVAAFVVHLSDPFGTKEKALLYLFAFLAILIAGPGHYSYDGIKKHLN</sequence>
<feature type="transmembrane region" description="Helical" evidence="7">
    <location>
        <begin position="52"/>
        <end position="71"/>
    </location>
</feature>
<dbReference type="EMBL" id="JAAVJS010000009">
    <property type="protein sequence ID" value="NJX15394.1"/>
    <property type="molecule type" value="Genomic_DNA"/>
</dbReference>
<evidence type="ECO:0000256" key="4">
    <source>
        <dbReference type="ARBA" id="ARBA00022692"/>
    </source>
</evidence>
<proteinExistence type="inferred from homology"/>
<gene>
    <name evidence="8" type="ORF">HC176_07815</name>
</gene>
<accession>A0ABX1DCM1</accession>
<feature type="transmembrane region" description="Helical" evidence="7">
    <location>
        <begin position="77"/>
        <end position="93"/>
    </location>
</feature>
<dbReference type="RefSeq" id="WP_167917639.1">
    <property type="nucleotide sequence ID" value="NZ_JAAVJS010000009.1"/>
</dbReference>
<evidence type="ECO:0000256" key="3">
    <source>
        <dbReference type="ARBA" id="ARBA00022475"/>
    </source>
</evidence>